<dbReference type="Proteomes" id="UP000198145">
    <property type="component" value="Unassembled WGS sequence"/>
</dbReference>
<accession>A0A246F3U0</accession>
<name>A0A246F3U0_PSENT</name>
<evidence type="ECO:0000313" key="1">
    <source>
        <dbReference type="EMBL" id="OWP47656.1"/>
    </source>
</evidence>
<dbReference type="RefSeq" id="WP_088421631.1">
    <property type="nucleotide sequence ID" value="NZ_NJBA01000013.1"/>
</dbReference>
<gene>
    <name evidence="1" type="ORF">CEG18_27645</name>
</gene>
<dbReference type="EMBL" id="NJBA01000013">
    <property type="protein sequence ID" value="OWP47656.1"/>
    <property type="molecule type" value="Genomic_DNA"/>
</dbReference>
<evidence type="ECO:0000313" key="2">
    <source>
        <dbReference type="Proteomes" id="UP000198145"/>
    </source>
</evidence>
<organism evidence="1 2">
    <name type="scientific">Pseudomonas nitroreducens</name>
    <dbReference type="NCBI Taxonomy" id="46680"/>
    <lineage>
        <taxon>Bacteria</taxon>
        <taxon>Pseudomonadati</taxon>
        <taxon>Pseudomonadota</taxon>
        <taxon>Gammaproteobacteria</taxon>
        <taxon>Pseudomonadales</taxon>
        <taxon>Pseudomonadaceae</taxon>
        <taxon>Pseudomonas</taxon>
    </lineage>
</organism>
<reference evidence="1 2" key="1">
    <citation type="submission" date="2017-06" db="EMBL/GenBank/DDBJ databases">
        <title>Draft genome of Pseudomonas nitroreducens DF05.</title>
        <authorList>
            <person name="Iyer R."/>
        </authorList>
    </citation>
    <scope>NUCLEOTIDE SEQUENCE [LARGE SCALE GENOMIC DNA]</scope>
    <source>
        <strain evidence="1 2">DF05</strain>
    </source>
</reference>
<sequence>MSITVTERDDDHKSREFRAQGGRCWDVHQEGLLVGIFHTEGEAQAYRLSLELEARYRRAAEF</sequence>
<proteinExistence type="predicted"/>
<protein>
    <submittedName>
        <fullName evidence="1">Uncharacterized protein</fullName>
    </submittedName>
</protein>
<comment type="caution">
    <text evidence="1">The sequence shown here is derived from an EMBL/GenBank/DDBJ whole genome shotgun (WGS) entry which is preliminary data.</text>
</comment>
<dbReference type="STRING" id="46680.GCA_000807755_01137"/>
<dbReference type="eggNOG" id="ENOG5031GXI">
    <property type="taxonomic scope" value="Bacteria"/>
</dbReference>
<dbReference type="AlphaFoldDB" id="A0A246F3U0"/>